<protein>
    <recommendedName>
        <fullName evidence="4">Exonuclease domain-containing protein</fullName>
    </recommendedName>
</protein>
<evidence type="ECO:0000256" key="1">
    <source>
        <dbReference type="ARBA" id="ARBA00022722"/>
    </source>
</evidence>
<dbReference type="GO" id="GO:0000175">
    <property type="term" value="F:3'-5'-RNA exonuclease activity"/>
    <property type="evidence" value="ECO:0007669"/>
    <property type="project" value="InterPro"/>
</dbReference>
<proteinExistence type="predicted"/>
<dbReference type="OrthoDB" id="448399at2759"/>
<dbReference type="InterPro" id="IPR013520">
    <property type="entry name" value="Ribonucl_H"/>
</dbReference>
<reference evidence="5" key="1">
    <citation type="submission" date="2021-02" db="EMBL/GenBank/DDBJ databases">
        <authorList>
            <person name="Nowell W R."/>
        </authorList>
    </citation>
    <scope>NUCLEOTIDE SEQUENCE</scope>
</reference>
<dbReference type="SUPFAM" id="SSF53098">
    <property type="entry name" value="Ribonuclease H-like"/>
    <property type="match status" value="1"/>
</dbReference>
<dbReference type="EMBL" id="CAJNOI010000524">
    <property type="protein sequence ID" value="CAF1299717.1"/>
    <property type="molecule type" value="Genomic_DNA"/>
</dbReference>
<evidence type="ECO:0000259" key="4">
    <source>
        <dbReference type="SMART" id="SM00479"/>
    </source>
</evidence>
<keyword evidence="7" id="KW-1185">Reference proteome</keyword>
<evidence type="ECO:0000256" key="3">
    <source>
        <dbReference type="ARBA" id="ARBA00022839"/>
    </source>
</evidence>
<dbReference type="GO" id="GO:0003676">
    <property type="term" value="F:nucleic acid binding"/>
    <property type="evidence" value="ECO:0007669"/>
    <property type="project" value="InterPro"/>
</dbReference>
<comment type="caution">
    <text evidence="5">The sequence shown here is derived from an EMBL/GenBank/DDBJ whole genome shotgun (WGS) entry which is preliminary data.</text>
</comment>
<dbReference type="InterPro" id="IPR051274">
    <property type="entry name" value="3-5_Exoribonuclease"/>
</dbReference>
<dbReference type="InterPro" id="IPR036397">
    <property type="entry name" value="RNaseH_sf"/>
</dbReference>
<dbReference type="AlphaFoldDB" id="A0A815DEB4"/>
<dbReference type="InterPro" id="IPR047201">
    <property type="entry name" value="ERI-1_3'hExo-like"/>
</dbReference>
<name>A0A815DEB4_9BILA</name>
<gene>
    <name evidence="5" type="ORF">BJG266_LOCUS32215</name>
    <name evidence="6" type="ORF">QVE165_LOCUS49300</name>
</gene>
<keyword evidence="1" id="KW-0540">Nuclease</keyword>
<evidence type="ECO:0000313" key="6">
    <source>
        <dbReference type="EMBL" id="CAF1575293.1"/>
    </source>
</evidence>
<feature type="domain" description="Exonuclease" evidence="4">
    <location>
        <begin position="19"/>
        <end position="172"/>
    </location>
</feature>
<dbReference type="SMART" id="SM00479">
    <property type="entry name" value="EXOIII"/>
    <property type="match status" value="1"/>
</dbReference>
<dbReference type="CDD" id="cd06133">
    <property type="entry name" value="ERI-1_3'hExo_like"/>
    <property type="match status" value="1"/>
</dbReference>
<dbReference type="InterPro" id="IPR012337">
    <property type="entry name" value="RNaseH-like_sf"/>
</dbReference>
<dbReference type="Pfam" id="PF00929">
    <property type="entry name" value="RNase_T"/>
    <property type="match status" value="1"/>
</dbReference>
<dbReference type="Proteomes" id="UP000663832">
    <property type="component" value="Unassembled WGS sequence"/>
</dbReference>
<dbReference type="EMBL" id="CAJNOM010000886">
    <property type="protein sequence ID" value="CAF1575293.1"/>
    <property type="molecule type" value="Genomic_DNA"/>
</dbReference>
<keyword evidence="2" id="KW-0378">Hydrolase</keyword>
<dbReference type="Gene3D" id="3.30.420.10">
    <property type="entry name" value="Ribonuclease H-like superfamily/Ribonuclease H"/>
    <property type="match status" value="1"/>
</dbReference>
<dbReference type="PANTHER" id="PTHR23044">
    <property type="entry name" value="3'-5' EXONUCLEASE ERI1-RELATED"/>
    <property type="match status" value="1"/>
</dbReference>
<evidence type="ECO:0000313" key="7">
    <source>
        <dbReference type="Proteomes" id="UP000663832"/>
    </source>
</evidence>
<keyword evidence="3" id="KW-0269">Exonuclease</keyword>
<sequence>MATTASSSINSIQPQNYDYFLVLDFEATCEANQKLQPSEIIEFPVLKINGRTFECESIFHTYVQPTVHPQLTRFCTDLTGITQSMVTDQPILEEVLKRFHTWLTDENLLSESTRFIFVTCGDWDLYTMLPKQCNYFQLSKADYFKHWINIKRSFHDVAGSTERIDMMEKLSGLNISHA</sequence>
<dbReference type="Proteomes" id="UP000663877">
    <property type="component" value="Unassembled WGS sequence"/>
</dbReference>
<organism evidence="5 8">
    <name type="scientific">Adineta steineri</name>
    <dbReference type="NCBI Taxonomy" id="433720"/>
    <lineage>
        <taxon>Eukaryota</taxon>
        <taxon>Metazoa</taxon>
        <taxon>Spiralia</taxon>
        <taxon>Gnathifera</taxon>
        <taxon>Rotifera</taxon>
        <taxon>Eurotatoria</taxon>
        <taxon>Bdelloidea</taxon>
        <taxon>Adinetida</taxon>
        <taxon>Adinetidae</taxon>
        <taxon>Adineta</taxon>
    </lineage>
</organism>
<accession>A0A815DEB4</accession>
<evidence type="ECO:0000256" key="2">
    <source>
        <dbReference type="ARBA" id="ARBA00022801"/>
    </source>
</evidence>
<evidence type="ECO:0000313" key="5">
    <source>
        <dbReference type="EMBL" id="CAF1299717.1"/>
    </source>
</evidence>
<dbReference type="PANTHER" id="PTHR23044:SF61">
    <property type="entry name" value="3'-5' EXORIBONUCLEASE 1-RELATED"/>
    <property type="match status" value="1"/>
</dbReference>
<evidence type="ECO:0000313" key="8">
    <source>
        <dbReference type="Proteomes" id="UP000663877"/>
    </source>
</evidence>